<comment type="caution">
    <text evidence="1">The sequence shown here is derived from an EMBL/GenBank/DDBJ whole genome shotgun (WGS) entry which is preliminary data.</text>
</comment>
<dbReference type="Proteomes" id="UP000018511">
    <property type="component" value="Unassembled WGS sequence"/>
</dbReference>
<dbReference type="AlphaFoldDB" id="V7DFW1"/>
<gene>
    <name evidence="1" type="ORF">O164_01635</name>
</gene>
<proteinExistence type="predicted"/>
<evidence type="ECO:0000313" key="1">
    <source>
        <dbReference type="EMBL" id="ESW41252.1"/>
    </source>
</evidence>
<dbReference type="PATRIC" id="fig|1388762.3.peg.329"/>
<organism evidence="1 2">
    <name type="scientific">Pseudomonas taiwanensis SJ9</name>
    <dbReference type="NCBI Taxonomy" id="1388762"/>
    <lineage>
        <taxon>Bacteria</taxon>
        <taxon>Pseudomonadati</taxon>
        <taxon>Pseudomonadota</taxon>
        <taxon>Gammaproteobacteria</taxon>
        <taxon>Pseudomonadales</taxon>
        <taxon>Pseudomonadaceae</taxon>
        <taxon>Pseudomonas</taxon>
    </lineage>
</organism>
<name>V7DFW1_9PSED</name>
<protein>
    <submittedName>
        <fullName evidence="1">Uncharacterized protein</fullName>
    </submittedName>
</protein>
<accession>V7DFW1</accession>
<reference evidence="1 2" key="1">
    <citation type="submission" date="2013-10" db="EMBL/GenBank/DDBJ databases">
        <title>Whole Genome Shotgun Sequence of Pseudomonas taiwanensis SJ9.</title>
        <authorList>
            <person name="Hong S.-J."/>
            <person name="Shin J.-H."/>
        </authorList>
    </citation>
    <scope>NUCLEOTIDE SEQUENCE [LARGE SCALE GENOMIC DNA]</scope>
    <source>
        <strain evidence="1 2">SJ9</strain>
    </source>
</reference>
<evidence type="ECO:0000313" key="2">
    <source>
        <dbReference type="Proteomes" id="UP000018511"/>
    </source>
</evidence>
<dbReference type="EMBL" id="AXUP01000010">
    <property type="protein sequence ID" value="ESW41252.1"/>
    <property type="molecule type" value="Genomic_DNA"/>
</dbReference>
<sequence>MDACEYVDAFFFFLVKEFDIPLPSSVTKDGVGGRIINGKKGPLLDFDDVVNFHGSFLAWKIGESTSSSDLVDLLTWQVGELHCIGFTDDNPAYGIDRIESFMPGIKVLDLRKLCRAVVSPIAIATDKKIHQASVFLPMPEQLAKAMSIVPSKDELVFGPGGGICFKFVQDGSEFLALSLRNFYDFEIGSVLSALTEIGVNEVDFEYAHFLSFVFTHGQYLDISRERLSHPEELENRLDVKEVFSCTLEDIASVYEDLRVFELSQASVSSLFAVLCHLAARFKTARSPFVPFEIIDVSRRLLLLQNAPYENIYLSLSASHWKHAFIEIYRVVEGLYYFGWMHGVKQTFGGTDTEYDLYLKLQDQLSWKYKERASIAKLFEVVPRSVLAAHDPVGIKSLSGRFEKQTDTAVMNRFSHLIYSIRNSNVHQGESEDGPPIEVSADCWPKLTYCLFLIVEHLYSVHQAGMPPPPTESPLVF</sequence>